<feature type="transmembrane region" description="Helical" evidence="1">
    <location>
        <begin position="31"/>
        <end position="49"/>
    </location>
</feature>
<reference evidence="2" key="1">
    <citation type="journal article" date="2017" name="Nature">
        <title>The sunflower genome provides insights into oil metabolism, flowering and Asterid evolution.</title>
        <authorList>
            <person name="Badouin H."/>
            <person name="Gouzy J."/>
            <person name="Grassa C.J."/>
            <person name="Murat F."/>
            <person name="Staton S.E."/>
            <person name="Cottret L."/>
            <person name="Lelandais-Briere C."/>
            <person name="Owens G.L."/>
            <person name="Carrere S."/>
            <person name="Mayjonade B."/>
            <person name="Legrand L."/>
            <person name="Gill N."/>
            <person name="Kane N.C."/>
            <person name="Bowers J.E."/>
            <person name="Hubner S."/>
            <person name="Bellec A."/>
            <person name="Berard A."/>
            <person name="Berges H."/>
            <person name="Blanchet N."/>
            <person name="Boniface M.C."/>
            <person name="Brunel D."/>
            <person name="Catrice O."/>
            <person name="Chaidir N."/>
            <person name="Claudel C."/>
            <person name="Donnadieu C."/>
            <person name="Faraut T."/>
            <person name="Fievet G."/>
            <person name="Helmstetter N."/>
            <person name="King M."/>
            <person name="Knapp S.J."/>
            <person name="Lai Z."/>
            <person name="Le Paslier M.C."/>
            <person name="Lippi Y."/>
            <person name="Lorenzon L."/>
            <person name="Mandel J.R."/>
            <person name="Marage G."/>
            <person name="Marchand G."/>
            <person name="Marquand E."/>
            <person name="Bret-Mestries E."/>
            <person name="Morien E."/>
            <person name="Nambeesan S."/>
            <person name="Nguyen T."/>
            <person name="Pegot-Espagnet P."/>
            <person name="Pouilly N."/>
            <person name="Raftis F."/>
            <person name="Sallet E."/>
            <person name="Schiex T."/>
            <person name="Thomas J."/>
            <person name="Vandecasteele C."/>
            <person name="Vares D."/>
            <person name="Vear F."/>
            <person name="Vautrin S."/>
            <person name="Crespi M."/>
            <person name="Mangin B."/>
            <person name="Burke J.M."/>
            <person name="Salse J."/>
            <person name="Munos S."/>
            <person name="Vincourt P."/>
            <person name="Rieseberg L.H."/>
            <person name="Langlade N.B."/>
        </authorList>
    </citation>
    <scope>NUCLEOTIDE SEQUENCE</scope>
    <source>
        <tissue evidence="2">Leaves</tissue>
    </source>
</reference>
<evidence type="ECO:0000256" key="1">
    <source>
        <dbReference type="SAM" id="Phobius"/>
    </source>
</evidence>
<keyword evidence="1" id="KW-0812">Transmembrane</keyword>
<reference evidence="2" key="2">
    <citation type="submission" date="2020-06" db="EMBL/GenBank/DDBJ databases">
        <title>Helianthus annuus Genome sequencing and assembly Release 2.</title>
        <authorList>
            <person name="Gouzy J."/>
            <person name="Langlade N."/>
            <person name="Munos S."/>
        </authorList>
    </citation>
    <scope>NUCLEOTIDE SEQUENCE</scope>
    <source>
        <tissue evidence="2">Leaves</tissue>
    </source>
</reference>
<comment type="caution">
    <text evidence="2">The sequence shown here is derived from an EMBL/GenBank/DDBJ whole genome shotgun (WGS) entry which is preliminary data.</text>
</comment>
<keyword evidence="3" id="KW-1185">Reference proteome</keyword>
<protein>
    <submittedName>
        <fullName evidence="2">Uncharacterized protein</fullName>
    </submittedName>
</protein>
<dbReference type="Proteomes" id="UP000215914">
    <property type="component" value="Unassembled WGS sequence"/>
</dbReference>
<sequence>MRKFKTVFYRYEGTISKLGIKPAYKAGMPPWSTIFLKVAAALIFVVWTCI</sequence>
<evidence type="ECO:0000313" key="2">
    <source>
        <dbReference type="EMBL" id="KAF5817436.1"/>
    </source>
</evidence>
<gene>
    <name evidence="2" type="ORF">HanXRQr2_Chr02g0052971</name>
</gene>
<name>A0A9K3JKR6_HELAN</name>
<keyword evidence="1" id="KW-0472">Membrane</keyword>
<dbReference type="Gramene" id="mRNA:HanXRQr2_Chr02g0052971">
    <property type="protein sequence ID" value="CDS:HanXRQr2_Chr02g0052971.1"/>
    <property type="gene ID" value="HanXRQr2_Chr02g0052971"/>
</dbReference>
<evidence type="ECO:0000313" key="3">
    <source>
        <dbReference type="Proteomes" id="UP000215914"/>
    </source>
</evidence>
<proteinExistence type="predicted"/>
<dbReference type="AlphaFoldDB" id="A0A9K3JKR6"/>
<organism evidence="2 3">
    <name type="scientific">Helianthus annuus</name>
    <name type="common">Common sunflower</name>
    <dbReference type="NCBI Taxonomy" id="4232"/>
    <lineage>
        <taxon>Eukaryota</taxon>
        <taxon>Viridiplantae</taxon>
        <taxon>Streptophyta</taxon>
        <taxon>Embryophyta</taxon>
        <taxon>Tracheophyta</taxon>
        <taxon>Spermatophyta</taxon>
        <taxon>Magnoliopsida</taxon>
        <taxon>eudicotyledons</taxon>
        <taxon>Gunneridae</taxon>
        <taxon>Pentapetalae</taxon>
        <taxon>asterids</taxon>
        <taxon>campanulids</taxon>
        <taxon>Asterales</taxon>
        <taxon>Asteraceae</taxon>
        <taxon>Asteroideae</taxon>
        <taxon>Heliantheae alliance</taxon>
        <taxon>Heliantheae</taxon>
        <taxon>Helianthus</taxon>
    </lineage>
</organism>
<accession>A0A9K3JKR6</accession>
<keyword evidence="1" id="KW-1133">Transmembrane helix</keyword>
<dbReference type="EMBL" id="MNCJ02000317">
    <property type="protein sequence ID" value="KAF5817436.1"/>
    <property type="molecule type" value="Genomic_DNA"/>
</dbReference>